<feature type="transmembrane region" description="Helical" evidence="6">
    <location>
        <begin position="158"/>
        <end position="179"/>
    </location>
</feature>
<feature type="transmembrane region" description="Helical" evidence="6">
    <location>
        <begin position="12"/>
        <end position="33"/>
    </location>
</feature>
<proteinExistence type="predicted"/>
<keyword evidence="3 6" id="KW-0812">Transmembrane</keyword>
<gene>
    <name evidence="7" type="ordered locus">PGN_0861</name>
</gene>
<comment type="subcellular location">
    <subcellularLocation>
        <location evidence="1">Cell membrane</location>
        <topology evidence="1">Multi-pass membrane protein</topology>
    </subcellularLocation>
</comment>
<dbReference type="PANTHER" id="PTHR30086">
    <property type="entry name" value="ARGININE EXPORTER PROTEIN ARGO"/>
    <property type="match status" value="1"/>
</dbReference>
<feature type="transmembrane region" description="Helical" evidence="6">
    <location>
        <begin position="191"/>
        <end position="212"/>
    </location>
</feature>
<evidence type="ECO:0000256" key="4">
    <source>
        <dbReference type="ARBA" id="ARBA00022989"/>
    </source>
</evidence>
<dbReference type="GO" id="GO:0005886">
    <property type="term" value="C:plasma membrane"/>
    <property type="evidence" value="ECO:0007669"/>
    <property type="project" value="UniProtKB-SubCell"/>
</dbReference>
<dbReference type="PANTHER" id="PTHR30086:SF20">
    <property type="entry name" value="ARGININE EXPORTER PROTEIN ARGO-RELATED"/>
    <property type="match status" value="1"/>
</dbReference>
<evidence type="ECO:0000256" key="5">
    <source>
        <dbReference type="ARBA" id="ARBA00023136"/>
    </source>
</evidence>
<dbReference type="InterPro" id="IPR001123">
    <property type="entry name" value="LeuE-type"/>
</dbReference>
<dbReference type="AlphaFoldDB" id="B2RJ35"/>
<evidence type="ECO:0000256" key="6">
    <source>
        <dbReference type="SAM" id="Phobius"/>
    </source>
</evidence>
<evidence type="ECO:0000256" key="1">
    <source>
        <dbReference type="ARBA" id="ARBA00004651"/>
    </source>
</evidence>
<feature type="transmembrane region" description="Helical" evidence="6">
    <location>
        <begin position="117"/>
        <end position="138"/>
    </location>
</feature>
<evidence type="ECO:0008006" key="9">
    <source>
        <dbReference type="Google" id="ProtNLM"/>
    </source>
</evidence>
<sequence>MPFYGMVATSILYGILIGILVSAPMGPIGILCIRRTLHRGRRDGFYTGIGAILSDLFYATVTYLGIGLVMNFIDSNEAWLQLLGSVVMFLFGIYLYRTAPTFKVDDKDNNYSVWHTVLSSFGLTLSNPFIIFFFIALYSRFNFVTDVPGRMLVGYTSGMLGIALGAIGWWSLITYLFSLLRNRINVVGIRWFNRIVAVIFMVISGFGLFAGLSDILK</sequence>
<keyword evidence="5 6" id="KW-0472">Membrane</keyword>
<dbReference type="eggNOG" id="COG1280">
    <property type="taxonomic scope" value="Bacteria"/>
</dbReference>
<evidence type="ECO:0000313" key="7">
    <source>
        <dbReference type="EMBL" id="BAG33380.1"/>
    </source>
</evidence>
<protein>
    <recommendedName>
        <fullName evidence="9">Threonine transporter RhtB</fullName>
    </recommendedName>
</protein>
<keyword evidence="2" id="KW-1003">Cell membrane</keyword>
<keyword evidence="4 6" id="KW-1133">Transmembrane helix</keyword>
<dbReference type="OrthoDB" id="7874789at2"/>
<dbReference type="EMBL" id="AP009380">
    <property type="protein sequence ID" value="BAG33380.1"/>
    <property type="molecule type" value="Genomic_DNA"/>
</dbReference>
<dbReference type="GO" id="GO:0015171">
    <property type="term" value="F:amino acid transmembrane transporter activity"/>
    <property type="evidence" value="ECO:0007669"/>
    <property type="project" value="TreeGrafter"/>
</dbReference>
<organism evidence="7 8">
    <name type="scientific">Porphyromonas gingivalis (strain ATCC 33277 / DSM 20709 / CIP 103683 / JCM 12257 / NCTC 11834 / 2561)</name>
    <dbReference type="NCBI Taxonomy" id="431947"/>
    <lineage>
        <taxon>Bacteria</taxon>
        <taxon>Pseudomonadati</taxon>
        <taxon>Bacteroidota</taxon>
        <taxon>Bacteroidia</taxon>
        <taxon>Bacteroidales</taxon>
        <taxon>Porphyromonadaceae</taxon>
        <taxon>Porphyromonas</taxon>
    </lineage>
</organism>
<feature type="transmembrane region" description="Helical" evidence="6">
    <location>
        <begin position="45"/>
        <end position="66"/>
    </location>
</feature>
<evidence type="ECO:0000256" key="2">
    <source>
        <dbReference type="ARBA" id="ARBA00022475"/>
    </source>
</evidence>
<dbReference type="Pfam" id="PF01810">
    <property type="entry name" value="LysE"/>
    <property type="match status" value="1"/>
</dbReference>
<dbReference type="Proteomes" id="UP000008842">
    <property type="component" value="Chromosome"/>
</dbReference>
<dbReference type="BioCyc" id="PGIN431947:G1G2V-947-MONOMER"/>
<dbReference type="HOGENOM" id="CLU_087840_1_1_10"/>
<dbReference type="KEGG" id="pgn:PGN_0861"/>
<evidence type="ECO:0000256" key="3">
    <source>
        <dbReference type="ARBA" id="ARBA00022692"/>
    </source>
</evidence>
<accession>B2RJ35</accession>
<name>B2RJ35_PORG3</name>
<reference evidence="7 8" key="1">
    <citation type="journal article" date="2008" name="DNA Res.">
        <title>Determination of the genome sequence of Porphyromonas gingivalis strain ATCC 33277 and genomic comparison with strain W83 revealed extensive genome rearrangements in P. gingivalis.</title>
        <authorList>
            <person name="Naito M."/>
            <person name="Hirakawa H."/>
            <person name="Yamashita A."/>
            <person name="Ohara N."/>
            <person name="Shoji M."/>
            <person name="Yukitake H."/>
            <person name="Nakayama K."/>
            <person name="Toh H."/>
            <person name="Yoshimura F."/>
            <person name="Kuhara S."/>
            <person name="Hattori M."/>
            <person name="Hayashi T."/>
            <person name="Nakayama K."/>
        </authorList>
    </citation>
    <scope>NUCLEOTIDE SEQUENCE [LARGE SCALE GENOMIC DNA]</scope>
    <source>
        <strain evidence="8">ATCC 33277 / DSM 20709 / CIP 103683 / JCM 12257 / NCTC 11834 / 2561</strain>
    </source>
</reference>
<feature type="transmembrane region" description="Helical" evidence="6">
    <location>
        <begin position="78"/>
        <end position="96"/>
    </location>
</feature>
<evidence type="ECO:0000313" key="8">
    <source>
        <dbReference type="Proteomes" id="UP000008842"/>
    </source>
</evidence>